<feature type="compositionally biased region" description="Polar residues" evidence="1">
    <location>
        <begin position="70"/>
        <end position="88"/>
    </location>
</feature>
<dbReference type="PANTHER" id="PTHR35333:SF3">
    <property type="entry name" value="BETA-LACTAMASE-TYPE TRANSPEPTIDASE FOLD CONTAINING PROTEIN"/>
    <property type="match status" value="1"/>
</dbReference>
<dbReference type="InterPro" id="IPR000871">
    <property type="entry name" value="Beta-lactam_class-A"/>
</dbReference>
<dbReference type="OrthoDB" id="3239259at2"/>
<comment type="caution">
    <text evidence="4">The sequence shown here is derived from an EMBL/GenBank/DDBJ whole genome shotgun (WGS) entry which is preliminary data.</text>
</comment>
<dbReference type="Pfam" id="PF13354">
    <property type="entry name" value="Beta-lactamase2"/>
    <property type="match status" value="1"/>
</dbReference>
<dbReference type="AlphaFoldDB" id="W4N7M2"/>
<dbReference type="GO" id="GO:0046677">
    <property type="term" value="P:response to antibiotic"/>
    <property type="evidence" value="ECO:0007669"/>
    <property type="project" value="InterPro"/>
</dbReference>
<keyword evidence="2" id="KW-0812">Transmembrane</keyword>
<feature type="transmembrane region" description="Helical" evidence="2">
    <location>
        <begin position="22"/>
        <end position="44"/>
    </location>
</feature>
<keyword evidence="2" id="KW-0472">Membrane</keyword>
<protein>
    <submittedName>
        <fullName evidence="4">Membrane protein</fullName>
    </submittedName>
</protein>
<dbReference type="SUPFAM" id="SSF56601">
    <property type="entry name" value="beta-lactamase/transpeptidase-like"/>
    <property type="match status" value="1"/>
</dbReference>
<dbReference type="Proteomes" id="UP000019155">
    <property type="component" value="Unassembled WGS sequence"/>
</dbReference>
<accession>W4N7M2</accession>
<gene>
    <name evidence="4" type="ORF">BMOU_1363</name>
</gene>
<dbReference type="GO" id="GO:0008800">
    <property type="term" value="F:beta-lactamase activity"/>
    <property type="evidence" value="ECO:0007669"/>
    <property type="project" value="InterPro"/>
</dbReference>
<keyword evidence="5" id="KW-1185">Reference proteome</keyword>
<dbReference type="eggNOG" id="COG5263">
    <property type="taxonomic scope" value="Bacteria"/>
</dbReference>
<dbReference type="PATRIC" id="fig|1435051.3.peg.1343"/>
<reference evidence="4 5" key="1">
    <citation type="journal article" date="2014" name="Genome Announc.">
        <title>The Genome Sequence of Bifidobacterium moukalabense DSM 27321 Highlights the Close Phylogenetic Relatedness with the Bifidobacterium dentium Taxon.</title>
        <authorList>
            <person name="Lugli G.A."/>
            <person name="Duranti S."/>
            <person name="Milani C."/>
            <person name="Turroni F."/>
            <person name="Viappiani A."/>
            <person name="Mangifesta M."/>
            <person name="van Sinderen D."/>
            <person name="Ventura M."/>
        </authorList>
    </citation>
    <scope>NUCLEOTIDE SEQUENCE [LARGE SCALE GENOMIC DNA]</scope>
    <source>
        <strain evidence="4 5">DSM 27321</strain>
    </source>
</reference>
<dbReference type="GeneID" id="97502252"/>
<dbReference type="InterPro" id="IPR012338">
    <property type="entry name" value="Beta-lactam/transpept-like"/>
</dbReference>
<evidence type="ECO:0000259" key="3">
    <source>
        <dbReference type="Pfam" id="PF13354"/>
    </source>
</evidence>
<evidence type="ECO:0000256" key="2">
    <source>
        <dbReference type="SAM" id="Phobius"/>
    </source>
</evidence>
<dbReference type="PANTHER" id="PTHR35333">
    <property type="entry name" value="BETA-LACTAMASE"/>
    <property type="match status" value="1"/>
</dbReference>
<name>W4N7M2_9BIFI</name>
<sequence length="353" mass="36513">MGFGGHGNHVWKTGRTYVRRRIVVAAAGITVAVVLGVGLGNGVADLQGFGATTAEEGKKSASSDAKASSTPQSDASSETSADPTQSAMNGINALDGSATISTSGFTLDTDAQLTIEAQVSNFESAGYTASFVLADINTGRAIAYNADAQVYSASAIKAPFIMALASTGTIDLNAVYQAGDTQNATTKQNIDQVLTVSDNTAYRWLVDTYGTDAFDSWASQAGTAIQMAGHGYVTTCARDMAKLWTQGYGFLFAQQTSGAADVSDEALQWLSGDMTDSLNSNIHRALGDSTTVYTKAGWISGEGDLYALNDGGIVASSSGTYVLTVMTDACGRNDLLTELVDALDSVHSGAMLA</sequence>
<proteinExistence type="predicted"/>
<evidence type="ECO:0000313" key="4">
    <source>
        <dbReference type="EMBL" id="ETY70511.1"/>
    </source>
</evidence>
<evidence type="ECO:0000256" key="1">
    <source>
        <dbReference type="SAM" id="MobiDB-lite"/>
    </source>
</evidence>
<feature type="domain" description="Beta-lactamase class A catalytic" evidence="3">
    <location>
        <begin position="130"/>
        <end position="327"/>
    </location>
</feature>
<feature type="region of interest" description="Disordered" evidence="1">
    <location>
        <begin position="56"/>
        <end position="88"/>
    </location>
</feature>
<dbReference type="RefSeq" id="WP_051428933.1">
    <property type="nucleotide sequence ID" value="NZ_AZMV01000007.1"/>
</dbReference>
<keyword evidence="2" id="KW-1133">Transmembrane helix</keyword>
<dbReference type="Gene3D" id="3.40.710.10">
    <property type="entry name" value="DD-peptidase/beta-lactamase superfamily"/>
    <property type="match status" value="1"/>
</dbReference>
<evidence type="ECO:0000313" key="5">
    <source>
        <dbReference type="Proteomes" id="UP000019155"/>
    </source>
</evidence>
<dbReference type="EMBL" id="AZMV01000007">
    <property type="protein sequence ID" value="ETY70511.1"/>
    <property type="molecule type" value="Genomic_DNA"/>
</dbReference>
<organism evidence="4 5">
    <name type="scientific">Bifidobacterium moukalabense DSM 27321</name>
    <dbReference type="NCBI Taxonomy" id="1435051"/>
    <lineage>
        <taxon>Bacteria</taxon>
        <taxon>Bacillati</taxon>
        <taxon>Actinomycetota</taxon>
        <taxon>Actinomycetes</taxon>
        <taxon>Bifidobacteriales</taxon>
        <taxon>Bifidobacteriaceae</taxon>
        <taxon>Bifidobacterium</taxon>
    </lineage>
</organism>
<dbReference type="InterPro" id="IPR045155">
    <property type="entry name" value="Beta-lactam_cat"/>
</dbReference>
<dbReference type="GO" id="GO:0030655">
    <property type="term" value="P:beta-lactam antibiotic catabolic process"/>
    <property type="evidence" value="ECO:0007669"/>
    <property type="project" value="InterPro"/>
</dbReference>
<dbReference type="STRING" id="1435051.BMOU_1363"/>